<gene>
    <name evidence="2" type="ORF">KHA97_00675</name>
</gene>
<reference evidence="2 3" key="1">
    <citation type="submission" date="2021-05" db="EMBL/GenBank/DDBJ databases">
        <title>Novel Bacillus species.</title>
        <authorList>
            <person name="Liu G."/>
        </authorList>
    </citation>
    <scope>NUCLEOTIDE SEQUENCE [LARGE SCALE GENOMIC DNA]</scope>
    <source>
        <strain evidence="3">FJAT-49780</strain>
    </source>
</reference>
<dbReference type="AlphaFoldDB" id="A0A942YGK2"/>
<evidence type="ECO:0000313" key="3">
    <source>
        <dbReference type="Proteomes" id="UP000681414"/>
    </source>
</evidence>
<feature type="transmembrane region" description="Helical" evidence="1">
    <location>
        <begin position="116"/>
        <end position="136"/>
    </location>
</feature>
<evidence type="ECO:0000313" key="2">
    <source>
        <dbReference type="EMBL" id="MBS4193581.1"/>
    </source>
</evidence>
<dbReference type="RefSeq" id="WP_213122881.1">
    <property type="nucleotide sequence ID" value="NZ_JAGYPG010000001.1"/>
</dbReference>
<dbReference type="Proteomes" id="UP000681414">
    <property type="component" value="Unassembled WGS sequence"/>
</dbReference>
<sequence length="145" mass="16403">MKANILRSFIIVFILSFLIAPNSKASWAYSFVVWDGYVYVVSDESVENIDKEIGHVTKYSDKEGTYWGNFSNTFKKGTKYYSITDISTNEAIAVQTSDGTYIKAIREGEFKSQLPLSTVIACIIFVFVLILGIIIFREKKGELNL</sequence>
<comment type="caution">
    <text evidence="2">The sequence shown here is derived from an EMBL/GenBank/DDBJ whole genome shotgun (WGS) entry which is preliminary data.</text>
</comment>
<keyword evidence="1" id="KW-1133">Transmembrane helix</keyword>
<evidence type="ECO:0000256" key="1">
    <source>
        <dbReference type="SAM" id="Phobius"/>
    </source>
</evidence>
<accession>A0A942YGK2</accession>
<keyword evidence="3" id="KW-1185">Reference proteome</keyword>
<dbReference type="EMBL" id="JAGYPG010000001">
    <property type="protein sequence ID" value="MBS4193581.1"/>
    <property type="molecule type" value="Genomic_DNA"/>
</dbReference>
<keyword evidence="1" id="KW-0472">Membrane</keyword>
<organism evidence="2 3">
    <name type="scientific">Lederbergia citri</name>
    <dbReference type="NCBI Taxonomy" id="2833580"/>
    <lineage>
        <taxon>Bacteria</taxon>
        <taxon>Bacillati</taxon>
        <taxon>Bacillota</taxon>
        <taxon>Bacilli</taxon>
        <taxon>Bacillales</taxon>
        <taxon>Bacillaceae</taxon>
        <taxon>Lederbergia</taxon>
    </lineage>
</organism>
<protein>
    <submittedName>
        <fullName evidence="2">Uncharacterized protein</fullName>
    </submittedName>
</protein>
<keyword evidence="1" id="KW-0812">Transmembrane</keyword>
<name>A0A942YGK2_9BACI</name>
<proteinExistence type="predicted"/>